<dbReference type="GO" id="GO:0051082">
    <property type="term" value="F:unfolded protein binding"/>
    <property type="evidence" value="ECO:0007669"/>
    <property type="project" value="InterPro"/>
</dbReference>
<evidence type="ECO:0000259" key="2">
    <source>
        <dbReference type="PROSITE" id="PS50076"/>
    </source>
</evidence>
<dbReference type="InterPro" id="IPR051339">
    <property type="entry name" value="DnaJ_subfamily_B"/>
</dbReference>
<dbReference type="SUPFAM" id="SSF49493">
    <property type="entry name" value="HSP40/DnaJ peptide-binding domain"/>
    <property type="match status" value="2"/>
</dbReference>
<dbReference type="PROSITE" id="PS50076">
    <property type="entry name" value="DNAJ_2"/>
    <property type="match status" value="1"/>
</dbReference>
<dbReference type="SUPFAM" id="SSF46565">
    <property type="entry name" value="Chaperone J-domain"/>
    <property type="match status" value="1"/>
</dbReference>
<keyword evidence="1" id="KW-0143">Chaperone</keyword>
<dbReference type="EMBL" id="JAVRBK010000003">
    <property type="protein sequence ID" value="KAK5646489.1"/>
    <property type="molecule type" value="Genomic_DNA"/>
</dbReference>
<dbReference type="AlphaFoldDB" id="A0AAN7VMG9"/>
<name>A0AAN7VMG9_9COLE</name>
<dbReference type="PRINTS" id="PR00625">
    <property type="entry name" value="JDOMAIN"/>
</dbReference>
<reference evidence="3 4" key="1">
    <citation type="journal article" date="2024" name="Insects">
        <title>An Improved Chromosome-Level Genome Assembly of the Firefly Pyrocoelia pectoralis.</title>
        <authorList>
            <person name="Fu X."/>
            <person name="Meyer-Rochow V.B."/>
            <person name="Ballantyne L."/>
            <person name="Zhu X."/>
        </authorList>
    </citation>
    <scope>NUCLEOTIDE SEQUENCE [LARGE SCALE GENOMIC DNA]</scope>
    <source>
        <strain evidence="3">XCY_ONT2</strain>
    </source>
</reference>
<dbReference type="InterPro" id="IPR018253">
    <property type="entry name" value="DnaJ_domain_CS"/>
</dbReference>
<proteinExistence type="predicted"/>
<dbReference type="GO" id="GO:0051087">
    <property type="term" value="F:protein-folding chaperone binding"/>
    <property type="evidence" value="ECO:0007669"/>
    <property type="project" value="TreeGrafter"/>
</dbReference>
<comment type="caution">
    <text evidence="3">The sequence shown here is derived from an EMBL/GenBank/DDBJ whole genome shotgun (WGS) entry which is preliminary data.</text>
</comment>
<protein>
    <recommendedName>
        <fullName evidence="2">J domain-containing protein</fullName>
    </recommendedName>
</protein>
<dbReference type="PROSITE" id="PS00636">
    <property type="entry name" value="DNAJ_1"/>
    <property type="match status" value="1"/>
</dbReference>
<dbReference type="Gene3D" id="1.10.287.110">
    <property type="entry name" value="DnaJ domain"/>
    <property type="match status" value="1"/>
</dbReference>
<dbReference type="InterPro" id="IPR036869">
    <property type="entry name" value="J_dom_sf"/>
</dbReference>
<dbReference type="SMART" id="SM00271">
    <property type="entry name" value="DnaJ"/>
    <property type="match status" value="1"/>
</dbReference>
<dbReference type="PANTHER" id="PTHR24078">
    <property type="entry name" value="DNAJ HOMOLOG SUBFAMILY C MEMBER"/>
    <property type="match status" value="1"/>
</dbReference>
<evidence type="ECO:0000256" key="1">
    <source>
        <dbReference type="ARBA" id="ARBA00023186"/>
    </source>
</evidence>
<dbReference type="Pfam" id="PF00226">
    <property type="entry name" value="DnaJ"/>
    <property type="match status" value="1"/>
</dbReference>
<accession>A0AAN7VMG9</accession>
<dbReference type="Proteomes" id="UP001329430">
    <property type="component" value="Chromosome 3"/>
</dbReference>
<keyword evidence="4" id="KW-1185">Reference proteome</keyword>
<dbReference type="Pfam" id="PF01556">
    <property type="entry name" value="DnaJ_C"/>
    <property type="match status" value="1"/>
</dbReference>
<dbReference type="PANTHER" id="PTHR24078:SF519">
    <property type="entry name" value="DNAJ HOMOLOG SUBFAMILY B MEMBER 13"/>
    <property type="match status" value="1"/>
</dbReference>
<dbReference type="CDD" id="cd10747">
    <property type="entry name" value="DnaJ_C"/>
    <property type="match status" value="1"/>
</dbReference>
<dbReference type="FunFam" id="2.60.260.20:FF:000002">
    <property type="entry name" value="Dnaj homolog subfamily b member"/>
    <property type="match status" value="1"/>
</dbReference>
<dbReference type="InterPro" id="IPR002939">
    <property type="entry name" value="DnaJ_C"/>
</dbReference>
<dbReference type="InterPro" id="IPR001623">
    <property type="entry name" value="DnaJ_domain"/>
</dbReference>
<dbReference type="GO" id="GO:0006457">
    <property type="term" value="P:protein folding"/>
    <property type="evidence" value="ECO:0007669"/>
    <property type="project" value="InterPro"/>
</dbReference>
<dbReference type="Gene3D" id="2.60.260.20">
    <property type="entry name" value="Urease metallochaperone UreE, N-terminal domain"/>
    <property type="match status" value="2"/>
</dbReference>
<dbReference type="GO" id="GO:0005829">
    <property type="term" value="C:cytosol"/>
    <property type="evidence" value="ECO:0007669"/>
    <property type="project" value="TreeGrafter"/>
</dbReference>
<gene>
    <name evidence="3" type="ORF">RI129_004953</name>
</gene>
<dbReference type="FunFam" id="2.60.260.20:FF:000006">
    <property type="entry name" value="DnaJ subfamily B member 13"/>
    <property type="match status" value="1"/>
</dbReference>
<organism evidence="3 4">
    <name type="scientific">Pyrocoelia pectoralis</name>
    <dbReference type="NCBI Taxonomy" id="417401"/>
    <lineage>
        <taxon>Eukaryota</taxon>
        <taxon>Metazoa</taxon>
        <taxon>Ecdysozoa</taxon>
        <taxon>Arthropoda</taxon>
        <taxon>Hexapoda</taxon>
        <taxon>Insecta</taxon>
        <taxon>Pterygota</taxon>
        <taxon>Neoptera</taxon>
        <taxon>Endopterygota</taxon>
        <taxon>Coleoptera</taxon>
        <taxon>Polyphaga</taxon>
        <taxon>Elateriformia</taxon>
        <taxon>Elateroidea</taxon>
        <taxon>Lampyridae</taxon>
        <taxon>Lampyrinae</taxon>
        <taxon>Pyrocoelia</taxon>
    </lineage>
</organism>
<dbReference type="InterPro" id="IPR008971">
    <property type="entry name" value="HSP40/DnaJ_pept-bd"/>
</dbReference>
<sequence length="345" mass="39601">MGIDYYGVLSIQRNSNELAIRKAYRNLALEFNPERLQDDNAEKIFAFIGEAYEVLSDPLRRAVYDQYGEEGLKRGVSGLDGYISAYHYHGDPMRTYKDFFGTASPYADLLDYLKDPPLMYELPDIRGIKKKQPPIYHTLWLSLHEIFFGGVKKMKIRRLQYIGTDCTLTELKENILSIPIKPGIRPNTEIIFPEEGDQNPVHIPADIIFVTKDKEHECFTRENDNLIMHVEISLEEALLGTTVTVDTIDHRVVRVPITDVVYPGYKKMVENEGMPILENPENKGNLIIEFRISFPQYIPQSSKGVFQKAFHLVKIGGGFHHEMINKMILADKIMRVDPCEQLPPP</sequence>
<dbReference type="FunFam" id="1.10.287.110:FF:000106">
    <property type="entry name" value="Putative heat shock protein-like protein"/>
    <property type="match status" value="1"/>
</dbReference>
<evidence type="ECO:0000313" key="3">
    <source>
        <dbReference type="EMBL" id="KAK5646489.1"/>
    </source>
</evidence>
<feature type="domain" description="J" evidence="2">
    <location>
        <begin position="4"/>
        <end position="68"/>
    </location>
</feature>
<evidence type="ECO:0000313" key="4">
    <source>
        <dbReference type="Proteomes" id="UP001329430"/>
    </source>
</evidence>
<dbReference type="CDD" id="cd06257">
    <property type="entry name" value="DnaJ"/>
    <property type="match status" value="1"/>
</dbReference>